<dbReference type="EMBL" id="NESQ01000005">
    <property type="protein sequence ID" value="PUU83998.1"/>
    <property type="molecule type" value="Genomic_DNA"/>
</dbReference>
<keyword evidence="3" id="KW-1185">Reference proteome</keyword>
<name>A0A2T7A8D2_TUBBO</name>
<sequence length="109" mass="12139">MADRYPEHPSLVIFDFHQPDLLHVPPVNRDPGLDGSDEEIELDNNGYVQGWAEDESEGEGEGEDEGEGGSESTTRTGAGLLNRELPPLPEFTLFNHYASEHVQKSSFWV</sequence>
<evidence type="ECO:0000313" key="3">
    <source>
        <dbReference type="Proteomes" id="UP000244722"/>
    </source>
</evidence>
<feature type="compositionally biased region" description="Acidic residues" evidence="1">
    <location>
        <begin position="52"/>
        <end position="68"/>
    </location>
</feature>
<protein>
    <submittedName>
        <fullName evidence="2">Uncharacterized protein</fullName>
    </submittedName>
</protein>
<feature type="region of interest" description="Disordered" evidence="1">
    <location>
        <begin position="48"/>
        <end position="84"/>
    </location>
</feature>
<proteinExistence type="predicted"/>
<accession>A0A2T7A8D2</accession>
<dbReference type="AlphaFoldDB" id="A0A2T7A8D2"/>
<dbReference type="Proteomes" id="UP000244722">
    <property type="component" value="Unassembled WGS sequence"/>
</dbReference>
<evidence type="ECO:0000256" key="1">
    <source>
        <dbReference type="SAM" id="MobiDB-lite"/>
    </source>
</evidence>
<comment type="caution">
    <text evidence="2">The sequence shown here is derived from an EMBL/GenBank/DDBJ whole genome shotgun (WGS) entry which is preliminary data.</text>
</comment>
<gene>
    <name evidence="2" type="ORF">B9Z19DRAFT_1060587</name>
</gene>
<organism evidence="2 3">
    <name type="scientific">Tuber borchii</name>
    <name type="common">White truffle</name>
    <dbReference type="NCBI Taxonomy" id="42251"/>
    <lineage>
        <taxon>Eukaryota</taxon>
        <taxon>Fungi</taxon>
        <taxon>Dikarya</taxon>
        <taxon>Ascomycota</taxon>
        <taxon>Pezizomycotina</taxon>
        <taxon>Pezizomycetes</taxon>
        <taxon>Pezizales</taxon>
        <taxon>Tuberaceae</taxon>
        <taxon>Tuber</taxon>
    </lineage>
</organism>
<evidence type="ECO:0000313" key="2">
    <source>
        <dbReference type="EMBL" id="PUU83998.1"/>
    </source>
</evidence>
<dbReference type="OrthoDB" id="5411599at2759"/>
<reference evidence="2 3" key="1">
    <citation type="submission" date="2017-04" db="EMBL/GenBank/DDBJ databases">
        <title>Draft genome sequence of Tuber borchii Vittad., a whitish edible truffle.</title>
        <authorList>
            <consortium name="DOE Joint Genome Institute"/>
            <person name="Murat C."/>
            <person name="Kuo A."/>
            <person name="Barry K.W."/>
            <person name="Clum A."/>
            <person name="Dockter R.B."/>
            <person name="Fauchery L."/>
            <person name="Iotti M."/>
            <person name="Kohler A."/>
            <person name="Labutti K."/>
            <person name="Lindquist E.A."/>
            <person name="Lipzen A."/>
            <person name="Ohm R.A."/>
            <person name="Wang M."/>
            <person name="Grigoriev I.V."/>
            <person name="Zambonelli A."/>
            <person name="Martin F.M."/>
        </authorList>
    </citation>
    <scope>NUCLEOTIDE SEQUENCE [LARGE SCALE GENOMIC DNA]</scope>
    <source>
        <strain evidence="2 3">Tbo3840</strain>
    </source>
</reference>